<dbReference type="InterPro" id="IPR011053">
    <property type="entry name" value="Single_hybrid_motif"/>
</dbReference>
<keyword evidence="8" id="KW-0175">Coiled coil</keyword>
<feature type="domain" description="Biotin carboxylation" evidence="11">
    <location>
        <begin position="3"/>
        <end position="462"/>
    </location>
</feature>
<dbReference type="CDD" id="cd06850">
    <property type="entry name" value="biotinyl_domain"/>
    <property type="match status" value="1"/>
</dbReference>
<keyword evidence="4 12" id="KW-0378">Hydrolase</keyword>
<dbReference type="Gene3D" id="2.40.50.100">
    <property type="match status" value="1"/>
</dbReference>
<gene>
    <name evidence="12" type="ORF">SPI_05416</name>
</gene>
<dbReference type="Proteomes" id="UP000076874">
    <property type="component" value="Unassembled WGS sequence"/>
</dbReference>
<sequence length="1257" mass="135328">MEHLKAVLIANRGEIACRLIRAAKSLGIRSVAIYSQVDSESLHALSADEAHLLTGDSRSAYLDGDQIIAIAKKSNAQAIVPGYGFLSENTAFARSVADAGLVFVGPSPEAVESFGLKHMARDLAIAAGVPVVPGSQGLVDTEDAAVAAANGLGYPIMLKATAGGGGMGLLVCADETEVRRNFQTVQSRGASLFKHAGVFLERYFPDSHHIEVQVFGNGQGKAISVGERECSIQRRHQKVVEECPSPLVELKYPELRASLTACAVRLAESIRYGSAGTVEYLVDDETGDFFFLEMNTRLQVEHGITEMCYGVDLVELMLRQADAELAGRGGLEAAELERLQPSFLSPTGHAIEVRVYAENPARDFSPSPGLLQEVVWHQPAGARVDTWVQTGMTVTADYDPLLAKLMYHGATRDAAVAGMEDMLRKSVVHGPPANLDFLLAIVQDATFRRGHTNTKFLSTFAFVPAAIDVLSGGSYTLIQDYPGRPTVGHGFGHAGPMDTIAFRAANILAGNPEGTEGLEITLTGPDLRFLGDAVVALCGPPIPAHLDGAEFPQWTRVHIRAGQRLTLGKMAAHCRVYLAVYGGFLNVASWFGSKSTNPMVNVGGYQGRPLRAGDFLRIVEPDHLPQHTEGAAFSLPKEVVPRYTSDWHIEVMPGPYETGYLATSDIETIYSVPFKVSHNAARGGIRLIGPRPVFARKDGGEGGGHPSNVIEYGYPLGGLNWTGNEGVLFPADCPDFGGFICSFTVTKGDLWKMGQLRAGDSVQFHRVSLDSALQTRRRNEAFLAALAAAVSTAGAAGSAASSSPESALVPFDSDTIGPEAAEPGQDVLRYLEATATRPAVTYRGGADDYVLVEYGTGAPDLNNKCRSTALKRALDAATGPVSTNRAQGGVVFNTVGCVNTLAISYSGLGVSRDALIDRLVALEDTLGDMSAAQFPSRHFRLPLTFKHRKLDDAIERYMANQRSKATYLPDPFKFVAENNGMTVDELKRLCVKMETVVIAVGFFMALPLSLPVDPRDRIRSPKMNPSRTYTPEGTFSYGGSSVSVYPVDSPGGYMLMGMTMPGVDVFGRKRGFAPERPWMFEDMDIVSFYEVTEEEYDAHMAAFHAGRYDFEVTPTVFDMAAHNRLLSTATSEAEALQAKREVAQDAMAERERESLAQWLAEKQAGETSEDEIQALLADPGVEAIEAPVNANVWKVLVEEGDVLKAGQTVVILEAMKMEINVNVESRLAGAKVIKVVIKPGDSIESGAKIILAKEPAN</sequence>
<dbReference type="Gene3D" id="3.30.1360.40">
    <property type="match status" value="1"/>
</dbReference>
<dbReference type="InterPro" id="IPR005481">
    <property type="entry name" value="BC-like_N"/>
</dbReference>
<evidence type="ECO:0000256" key="3">
    <source>
        <dbReference type="ARBA" id="ARBA00022741"/>
    </source>
</evidence>
<dbReference type="InterPro" id="IPR050856">
    <property type="entry name" value="Biotin_carboxylase_complex"/>
</dbReference>
<organism evidence="12 13">
    <name type="scientific">Niveomyces insectorum RCEF 264</name>
    <dbReference type="NCBI Taxonomy" id="1081102"/>
    <lineage>
        <taxon>Eukaryota</taxon>
        <taxon>Fungi</taxon>
        <taxon>Dikarya</taxon>
        <taxon>Ascomycota</taxon>
        <taxon>Pezizomycotina</taxon>
        <taxon>Sordariomycetes</taxon>
        <taxon>Hypocreomycetidae</taxon>
        <taxon>Hypocreales</taxon>
        <taxon>Cordycipitaceae</taxon>
        <taxon>Niveomyces</taxon>
    </lineage>
</organism>
<dbReference type="InterPro" id="IPR000089">
    <property type="entry name" value="Biotin_lipoyl"/>
</dbReference>
<dbReference type="InterPro" id="IPR029000">
    <property type="entry name" value="Cyclophilin-like_dom_sf"/>
</dbReference>
<dbReference type="AlphaFoldDB" id="A0A167T794"/>
<feature type="coiled-coil region" evidence="8">
    <location>
        <begin position="1119"/>
        <end position="1153"/>
    </location>
</feature>
<accession>A0A167T794</accession>
<comment type="cofactor">
    <cofactor evidence="1">
        <name>biotin</name>
        <dbReference type="ChEBI" id="CHEBI:57586"/>
    </cofactor>
</comment>
<dbReference type="InterPro" id="IPR011054">
    <property type="entry name" value="Rudment_hybrid_motif"/>
</dbReference>
<dbReference type="PROSITE" id="PS50968">
    <property type="entry name" value="BIOTINYL_LIPOYL"/>
    <property type="match status" value="1"/>
</dbReference>
<comment type="caution">
    <text evidence="12">The sequence shown here is derived from an EMBL/GenBank/DDBJ whole genome shotgun (WGS) entry which is preliminary data.</text>
</comment>
<evidence type="ECO:0000259" key="10">
    <source>
        <dbReference type="PROSITE" id="PS50975"/>
    </source>
</evidence>
<dbReference type="GO" id="GO:0046872">
    <property type="term" value="F:metal ion binding"/>
    <property type="evidence" value="ECO:0007669"/>
    <property type="project" value="InterPro"/>
</dbReference>
<dbReference type="Gene3D" id="2.40.100.10">
    <property type="entry name" value="Cyclophilin-like"/>
    <property type="match status" value="2"/>
</dbReference>
<dbReference type="SUPFAM" id="SSF51230">
    <property type="entry name" value="Single hybrid motif"/>
    <property type="match status" value="1"/>
</dbReference>
<dbReference type="GO" id="GO:0005524">
    <property type="term" value="F:ATP binding"/>
    <property type="evidence" value="ECO:0007669"/>
    <property type="project" value="UniProtKB-UniRule"/>
</dbReference>
<dbReference type="PANTHER" id="PTHR18866:SF128">
    <property type="entry name" value="UREA AMIDOLYASE"/>
    <property type="match status" value="1"/>
</dbReference>
<keyword evidence="13" id="KW-1185">Reference proteome</keyword>
<dbReference type="Pfam" id="PF02626">
    <property type="entry name" value="CT_A_B"/>
    <property type="match status" value="1"/>
</dbReference>
<evidence type="ECO:0000313" key="13">
    <source>
        <dbReference type="Proteomes" id="UP000076874"/>
    </source>
</evidence>
<reference evidence="12 13" key="1">
    <citation type="journal article" date="2016" name="Genome Biol. Evol.">
        <title>Divergent and convergent evolution of fungal pathogenicity.</title>
        <authorList>
            <person name="Shang Y."/>
            <person name="Xiao G."/>
            <person name="Zheng P."/>
            <person name="Cen K."/>
            <person name="Zhan S."/>
            <person name="Wang C."/>
        </authorList>
    </citation>
    <scope>NUCLEOTIDE SEQUENCE [LARGE SCALE GENOMIC DNA]</scope>
    <source>
        <strain evidence="12 13">RCEF 264</strain>
    </source>
</reference>
<dbReference type="InterPro" id="IPR003833">
    <property type="entry name" value="CT_C_D"/>
</dbReference>
<dbReference type="SUPFAM" id="SSF56059">
    <property type="entry name" value="Glutathione synthetase ATP-binding domain-like"/>
    <property type="match status" value="1"/>
</dbReference>
<dbReference type="Pfam" id="PF02682">
    <property type="entry name" value="CT_C_D"/>
    <property type="match status" value="1"/>
</dbReference>
<evidence type="ECO:0000256" key="7">
    <source>
        <dbReference type="PROSITE-ProRule" id="PRU00409"/>
    </source>
</evidence>
<dbReference type="PROSITE" id="PS50979">
    <property type="entry name" value="BC"/>
    <property type="match status" value="1"/>
</dbReference>
<name>A0A167T794_9HYPO</name>
<evidence type="ECO:0000259" key="9">
    <source>
        <dbReference type="PROSITE" id="PS50968"/>
    </source>
</evidence>
<feature type="domain" description="ATP-grasp" evidence="10">
    <location>
        <begin position="121"/>
        <end position="322"/>
    </location>
</feature>
<feature type="domain" description="Lipoyl-binding" evidence="9">
    <location>
        <begin position="1173"/>
        <end position="1253"/>
    </location>
</feature>
<evidence type="ECO:0000256" key="2">
    <source>
        <dbReference type="ARBA" id="ARBA00022598"/>
    </source>
</evidence>
<dbReference type="OrthoDB" id="196847at2759"/>
<dbReference type="Pfam" id="PF00289">
    <property type="entry name" value="Biotin_carb_N"/>
    <property type="match status" value="1"/>
</dbReference>
<evidence type="ECO:0000313" key="12">
    <source>
        <dbReference type="EMBL" id="OAA60292.1"/>
    </source>
</evidence>
<proteinExistence type="predicted"/>
<dbReference type="Pfam" id="PF02785">
    <property type="entry name" value="Biotin_carb_C"/>
    <property type="match status" value="1"/>
</dbReference>
<evidence type="ECO:0000256" key="5">
    <source>
        <dbReference type="ARBA" id="ARBA00022840"/>
    </source>
</evidence>
<dbReference type="PROSITE" id="PS50975">
    <property type="entry name" value="ATP_GRASP"/>
    <property type="match status" value="1"/>
</dbReference>
<evidence type="ECO:0000256" key="6">
    <source>
        <dbReference type="ARBA" id="ARBA00023267"/>
    </source>
</evidence>
<dbReference type="GO" id="GO:0016874">
    <property type="term" value="F:ligase activity"/>
    <property type="evidence" value="ECO:0007669"/>
    <property type="project" value="UniProtKB-KW"/>
</dbReference>
<evidence type="ECO:0000256" key="8">
    <source>
        <dbReference type="SAM" id="Coils"/>
    </source>
</evidence>
<keyword evidence="3 7" id="KW-0547">Nucleotide-binding</keyword>
<dbReference type="InterPro" id="IPR011761">
    <property type="entry name" value="ATP-grasp"/>
</dbReference>
<dbReference type="Gene3D" id="3.30.470.20">
    <property type="entry name" value="ATP-grasp fold, B domain"/>
    <property type="match status" value="1"/>
</dbReference>
<evidence type="ECO:0000259" key="11">
    <source>
        <dbReference type="PROSITE" id="PS50979"/>
    </source>
</evidence>
<dbReference type="PROSITE" id="PS00866">
    <property type="entry name" value="CPSASE_1"/>
    <property type="match status" value="1"/>
</dbReference>
<dbReference type="SUPFAM" id="SSF51246">
    <property type="entry name" value="Rudiment single hybrid motif"/>
    <property type="match status" value="1"/>
</dbReference>
<dbReference type="SUPFAM" id="SSF160467">
    <property type="entry name" value="PH0987 N-terminal domain-like"/>
    <property type="match status" value="1"/>
</dbReference>
<evidence type="ECO:0000256" key="1">
    <source>
        <dbReference type="ARBA" id="ARBA00001953"/>
    </source>
</evidence>
<protein>
    <submittedName>
        <fullName evidence="12">Allophanate hydrolase subunit 2</fullName>
    </submittedName>
</protein>
<dbReference type="InterPro" id="IPR005479">
    <property type="entry name" value="CPAse_ATP-bd"/>
</dbReference>
<dbReference type="Pfam" id="PF02786">
    <property type="entry name" value="CPSase_L_D2"/>
    <property type="match status" value="1"/>
</dbReference>
<dbReference type="Pfam" id="PF00364">
    <property type="entry name" value="Biotin_lipoyl"/>
    <property type="match status" value="1"/>
</dbReference>
<dbReference type="SMART" id="SM00796">
    <property type="entry name" value="AHS1"/>
    <property type="match status" value="1"/>
</dbReference>
<dbReference type="SUPFAM" id="SSF52440">
    <property type="entry name" value="PreATP-grasp domain"/>
    <property type="match status" value="1"/>
</dbReference>
<keyword evidence="2" id="KW-0436">Ligase</keyword>
<dbReference type="EMBL" id="AZHD01000009">
    <property type="protein sequence ID" value="OAA60292.1"/>
    <property type="molecule type" value="Genomic_DNA"/>
</dbReference>
<dbReference type="PANTHER" id="PTHR18866">
    <property type="entry name" value="CARBOXYLASE:PYRUVATE/ACETYL-COA/PROPIONYL-COA CARBOXYLASE"/>
    <property type="match status" value="1"/>
</dbReference>
<dbReference type="InterPro" id="IPR005482">
    <property type="entry name" value="Biotin_COase_C"/>
</dbReference>
<keyword evidence="6" id="KW-0092">Biotin</keyword>
<dbReference type="STRING" id="1081102.A0A167T794"/>
<dbReference type="InterPro" id="IPR003778">
    <property type="entry name" value="CT_A_B"/>
</dbReference>
<dbReference type="SMART" id="SM00797">
    <property type="entry name" value="AHS2"/>
    <property type="match status" value="1"/>
</dbReference>
<keyword evidence="5 7" id="KW-0067">ATP-binding</keyword>
<dbReference type="InterPro" id="IPR016185">
    <property type="entry name" value="PreATP-grasp_dom_sf"/>
</dbReference>
<dbReference type="InterPro" id="IPR011764">
    <property type="entry name" value="Biotin_carboxylation_dom"/>
</dbReference>
<dbReference type="SMART" id="SM00878">
    <property type="entry name" value="Biotin_carb_C"/>
    <property type="match status" value="1"/>
</dbReference>
<dbReference type="PROSITE" id="PS00867">
    <property type="entry name" value="CPSASE_2"/>
    <property type="match status" value="1"/>
</dbReference>
<evidence type="ECO:0000256" key="4">
    <source>
        <dbReference type="ARBA" id="ARBA00022801"/>
    </source>
</evidence>
<dbReference type="SUPFAM" id="SSF50891">
    <property type="entry name" value="Cyclophilin-like"/>
    <property type="match status" value="2"/>
</dbReference>
<dbReference type="GO" id="GO:0016787">
    <property type="term" value="F:hydrolase activity"/>
    <property type="evidence" value="ECO:0007669"/>
    <property type="project" value="UniProtKB-KW"/>
</dbReference>